<dbReference type="Proteomes" id="UP000298631">
    <property type="component" value="Chromosome"/>
</dbReference>
<dbReference type="Pfam" id="PF02627">
    <property type="entry name" value="CMD"/>
    <property type="match status" value="1"/>
</dbReference>
<accession>A0A4P8EHC5</accession>
<keyword evidence="2" id="KW-0560">Oxidoreductase</keyword>
<dbReference type="AlphaFoldDB" id="A0A4P8EHC5"/>
<dbReference type="GO" id="GO:0051920">
    <property type="term" value="F:peroxiredoxin activity"/>
    <property type="evidence" value="ECO:0007669"/>
    <property type="project" value="InterPro"/>
</dbReference>
<dbReference type="NCBIfam" id="TIGR01926">
    <property type="entry name" value="peroxid_rel"/>
    <property type="match status" value="1"/>
</dbReference>
<feature type="domain" description="Carboxymuconolactone decarboxylase-like" evidence="1">
    <location>
        <begin position="50"/>
        <end position="101"/>
    </location>
</feature>
<dbReference type="SUPFAM" id="SSF69118">
    <property type="entry name" value="AhpD-like"/>
    <property type="match status" value="1"/>
</dbReference>
<evidence type="ECO:0000259" key="1">
    <source>
        <dbReference type="Pfam" id="PF02627"/>
    </source>
</evidence>
<dbReference type="EMBL" id="CP039964">
    <property type="protein sequence ID" value="QCO56172.1"/>
    <property type="molecule type" value="Genomic_DNA"/>
</dbReference>
<protein>
    <submittedName>
        <fullName evidence="2">Peroxidase-related enzyme</fullName>
    </submittedName>
</protein>
<gene>
    <name evidence="2" type="ORF">EOK75_10805</name>
</gene>
<proteinExistence type="predicted"/>
<dbReference type="KEGG" id="pseb:EOK75_10805"/>
<dbReference type="PANTHER" id="PTHR35446">
    <property type="entry name" value="SI:CH211-175M2.5"/>
    <property type="match status" value="1"/>
</dbReference>
<keyword evidence="2" id="KW-0575">Peroxidase</keyword>
<sequence length="190" mass="21110">MHPVTDTTALHLPAADPLDADITAYFAKCEEKLGLVPNVLRAYSFDQAKLRAFMEMYNDLMLAPSGLSKMEREMIAVAVSAENRCVYCLTAHGAALRQLSGDPALAEVIAQNWRAAPLEARQKEMLRFAVKLTNAPKDMEEADRQALRMAGFSDRDIWDIAAVTSFYNMSNRLAAATEMQPNPEYHGADR</sequence>
<evidence type="ECO:0000313" key="3">
    <source>
        <dbReference type="Proteomes" id="UP000298631"/>
    </source>
</evidence>
<dbReference type="PANTHER" id="PTHR35446:SF2">
    <property type="entry name" value="CARBOXYMUCONOLACTONE DECARBOXYLASE-LIKE DOMAIN-CONTAINING PROTEIN"/>
    <property type="match status" value="1"/>
</dbReference>
<dbReference type="Gene3D" id="1.20.1290.10">
    <property type="entry name" value="AhpD-like"/>
    <property type="match status" value="1"/>
</dbReference>
<dbReference type="InterPro" id="IPR004675">
    <property type="entry name" value="AhpD_core"/>
</dbReference>
<dbReference type="OrthoDB" id="9810664at2"/>
<evidence type="ECO:0000313" key="2">
    <source>
        <dbReference type="EMBL" id="QCO56172.1"/>
    </source>
</evidence>
<keyword evidence="3" id="KW-1185">Reference proteome</keyword>
<organism evidence="2 3">
    <name type="scientific">Pseudorhodobacter turbinis</name>
    <dbReference type="NCBI Taxonomy" id="2500533"/>
    <lineage>
        <taxon>Bacteria</taxon>
        <taxon>Pseudomonadati</taxon>
        <taxon>Pseudomonadota</taxon>
        <taxon>Alphaproteobacteria</taxon>
        <taxon>Rhodobacterales</taxon>
        <taxon>Paracoccaceae</taxon>
        <taxon>Pseudorhodobacter</taxon>
    </lineage>
</organism>
<dbReference type="InterPro" id="IPR010195">
    <property type="entry name" value="Uncharacterised_peroxidase-rel"/>
</dbReference>
<dbReference type="Gene3D" id="1.20.5.810">
    <property type="entry name" value="AhpD-like"/>
    <property type="match status" value="1"/>
</dbReference>
<dbReference type="InterPro" id="IPR003779">
    <property type="entry name" value="CMD-like"/>
</dbReference>
<dbReference type="NCBIfam" id="TIGR00778">
    <property type="entry name" value="ahpD_dom"/>
    <property type="match status" value="1"/>
</dbReference>
<reference evidence="2 3" key="1">
    <citation type="submission" date="2019-05" db="EMBL/GenBank/DDBJ databases">
        <title>Pseudorhodobacter turbinis sp. nov., isolated from the gut of the Korean turban shell.</title>
        <authorList>
            <person name="Jeong Y.-S."/>
            <person name="Kang W.-R."/>
            <person name="Bae J.-W."/>
        </authorList>
    </citation>
    <scope>NUCLEOTIDE SEQUENCE [LARGE SCALE GENOMIC DNA]</scope>
    <source>
        <strain evidence="2 3">S12M18</strain>
    </source>
</reference>
<name>A0A4P8EHC5_9RHOB</name>
<dbReference type="InterPro" id="IPR029032">
    <property type="entry name" value="AhpD-like"/>
</dbReference>